<evidence type="ECO:0000256" key="1">
    <source>
        <dbReference type="SAM" id="MobiDB-lite"/>
    </source>
</evidence>
<feature type="compositionally biased region" description="Basic residues" evidence="1">
    <location>
        <begin position="148"/>
        <end position="160"/>
    </location>
</feature>
<reference evidence="2 3" key="1">
    <citation type="submission" date="2024-06" db="EMBL/GenBank/DDBJ databases">
        <title>Draft genome sequence of Geodermatophilus badlandi, a novel member of the Geodermatophilaceae isolated from badland sedimentary rocks in the Red desert, Wyoming, USA.</title>
        <authorList>
            <person name="Ben Tekaya S."/>
            <person name="Nouioui I."/>
            <person name="Flores G.M."/>
            <person name="Shaal M.N."/>
            <person name="Bredoire F."/>
            <person name="Basile F."/>
            <person name="Van Diepen L."/>
            <person name="Ward N.L."/>
        </authorList>
    </citation>
    <scope>NUCLEOTIDE SEQUENCE [LARGE SCALE GENOMIC DNA]</scope>
    <source>
        <strain evidence="2 3">WL48A</strain>
    </source>
</reference>
<feature type="compositionally biased region" description="Basic and acidic residues" evidence="1">
    <location>
        <begin position="102"/>
        <end position="147"/>
    </location>
</feature>
<comment type="caution">
    <text evidence="2">The sequence shown here is derived from an EMBL/GenBank/DDBJ whole genome shotgun (WGS) entry which is preliminary data.</text>
</comment>
<proteinExistence type="predicted"/>
<protein>
    <submittedName>
        <fullName evidence="2">Uncharacterized protein</fullName>
    </submittedName>
</protein>
<evidence type="ECO:0000313" key="3">
    <source>
        <dbReference type="Proteomes" id="UP001560045"/>
    </source>
</evidence>
<dbReference type="RefSeq" id="WP_369207313.1">
    <property type="nucleotide sequence ID" value="NZ_JBFNXQ010000041.1"/>
</dbReference>
<evidence type="ECO:0000313" key="2">
    <source>
        <dbReference type="EMBL" id="MEX5719458.1"/>
    </source>
</evidence>
<feature type="region of interest" description="Disordered" evidence="1">
    <location>
        <begin position="37"/>
        <end position="160"/>
    </location>
</feature>
<keyword evidence="3" id="KW-1185">Reference proteome</keyword>
<name>A0ABV3XFU6_9ACTN</name>
<organism evidence="2 3">
    <name type="scientific">Geodermatophilus maliterrae</name>
    <dbReference type="NCBI Taxonomy" id="3162531"/>
    <lineage>
        <taxon>Bacteria</taxon>
        <taxon>Bacillati</taxon>
        <taxon>Actinomycetota</taxon>
        <taxon>Actinomycetes</taxon>
        <taxon>Geodermatophilales</taxon>
        <taxon>Geodermatophilaceae</taxon>
        <taxon>Geodermatophilus</taxon>
    </lineage>
</organism>
<gene>
    <name evidence="2" type="ORF">ABQ292_13925</name>
</gene>
<dbReference type="Proteomes" id="UP001560045">
    <property type="component" value="Unassembled WGS sequence"/>
</dbReference>
<dbReference type="EMBL" id="JBFNXQ010000041">
    <property type="protein sequence ID" value="MEX5719458.1"/>
    <property type="molecule type" value="Genomic_DNA"/>
</dbReference>
<accession>A0ABV3XFU6</accession>
<sequence length="160" mass="17584">MDPSESRGPREGAWEMTPGEKLMAQWEAQHDVAARGHRCDPLGVQHQLSRARVAERTHAHAPHPRRTGSTAAGSTPGTPAVGTVSGTAAATRPPEVASAHETPAHETPAHGDPRHETPRQTPRHEAPRHEAPRHEAPRHEAPIERRHPWLHRLTRRGGRP</sequence>
<feature type="compositionally biased region" description="Low complexity" evidence="1">
    <location>
        <begin position="67"/>
        <end position="91"/>
    </location>
</feature>